<name>A0A164Y9S0_DAUCS</name>
<evidence type="ECO:0000256" key="1">
    <source>
        <dbReference type="ARBA" id="ARBA00008668"/>
    </source>
</evidence>
<dbReference type="GO" id="GO:0016788">
    <property type="term" value="F:hydrolase activity, acting on ester bonds"/>
    <property type="evidence" value="ECO:0007669"/>
    <property type="project" value="InterPro"/>
</dbReference>
<sequence length="128" mass="14228">MLIYKAYKSKLSKINKLHCAIKSYSLDFIHGFAAGFKEPLKACCGYGGKYNYGDNFTCFGIETSKTINGKKIALKSCENPRERISWDGIHYSEAADKIVFDRISTGAFSDPPNTPPSMACHQRSSSKN</sequence>
<keyword evidence="2" id="KW-0325">Glycoprotein</keyword>
<accession>A0A164Y9S0</accession>
<comment type="similarity">
    <text evidence="1">Belongs to the 'GDSL' lipolytic enzyme family.</text>
</comment>
<dbReference type="PANTHER" id="PTHR22835">
    <property type="entry name" value="ZINC FINGER FYVE DOMAIN CONTAINING PROTEIN"/>
    <property type="match status" value="1"/>
</dbReference>
<feature type="region of interest" description="Disordered" evidence="3">
    <location>
        <begin position="106"/>
        <end position="128"/>
    </location>
</feature>
<proteinExistence type="inferred from homology"/>
<evidence type="ECO:0000256" key="3">
    <source>
        <dbReference type="SAM" id="MobiDB-lite"/>
    </source>
</evidence>
<dbReference type="OMA" id="HCTEAAN"/>
<comment type="caution">
    <text evidence="4">The sequence shown here is derived from an EMBL/GenBank/DDBJ whole genome shotgun (WGS) entry which is preliminary data.</text>
</comment>
<dbReference type="AlphaFoldDB" id="A0A164Y9S0"/>
<dbReference type="InterPro" id="IPR036514">
    <property type="entry name" value="SGNH_hydro_sf"/>
</dbReference>
<dbReference type="InterPro" id="IPR001087">
    <property type="entry name" value="GDSL"/>
</dbReference>
<evidence type="ECO:0000256" key="2">
    <source>
        <dbReference type="ARBA" id="ARBA00023180"/>
    </source>
</evidence>
<organism evidence="4">
    <name type="scientific">Daucus carota subsp. sativus</name>
    <name type="common">Carrot</name>
    <dbReference type="NCBI Taxonomy" id="79200"/>
    <lineage>
        <taxon>Eukaryota</taxon>
        <taxon>Viridiplantae</taxon>
        <taxon>Streptophyta</taxon>
        <taxon>Embryophyta</taxon>
        <taxon>Tracheophyta</taxon>
        <taxon>Spermatophyta</taxon>
        <taxon>Magnoliopsida</taxon>
        <taxon>eudicotyledons</taxon>
        <taxon>Gunneridae</taxon>
        <taxon>Pentapetalae</taxon>
        <taxon>asterids</taxon>
        <taxon>campanulids</taxon>
        <taxon>Apiales</taxon>
        <taxon>Apiaceae</taxon>
        <taxon>Apioideae</taxon>
        <taxon>Scandiceae</taxon>
        <taxon>Daucinae</taxon>
        <taxon>Daucus</taxon>
        <taxon>Daucus sect. Daucus</taxon>
    </lineage>
</organism>
<protein>
    <submittedName>
        <fullName evidence="4">Uncharacterized protein</fullName>
    </submittedName>
</protein>
<dbReference type="PANTHER" id="PTHR22835:SF588">
    <property type="entry name" value="ALPHA-L-FUCOSIDASE 3"/>
    <property type="match status" value="1"/>
</dbReference>
<dbReference type="Pfam" id="PF00657">
    <property type="entry name" value="Lipase_GDSL"/>
    <property type="match status" value="1"/>
</dbReference>
<dbReference type="Gramene" id="KZM94188">
    <property type="protein sequence ID" value="KZM94188"/>
    <property type="gene ID" value="DCAR_017433"/>
</dbReference>
<reference evidence="4" key="1">
    <citation type="journal article" date="2016" name="Nat. Genet.">
        <title>A high-quality carrot genome assembly provides new insights into carotenoid accumulation and asterid genome evolution.</title>
        <authorList>
            <person name="Iorizzo M."/>
            <person name="Ellison S."/>
            <person name="Senalik D."/>
            <person name="Zeng P."/>
            <person name="Satapoomin P."/>
            <person name="Huang J."/>
            <person name="Bowman M."/>
            <person name="Iovene M."/>
            <person name="Sanseverino W."/>
            <person name="Cavagnaro P."/>
            <person name="Yildiz M."/>
            <person name="Macko-Podgorni A."/>
            <person name="Moranska E."/>
            <person name="Grzebelus E."/>
            <person name="Grzebelus D."/>
            <person name="Ashrafi H."/>
            <person name="Zheng Z."/>
            <person name="Cheng S."/>
            <person name="Spooner D."/>
            <person name="Van Deynze A."/>
            <person name="Simon P."/>
        </authorList>
    </citation>
    <scope>NUCLEOTIDE SEQUENCE [LARGE SCALE GENOMIC DNA]</scope>
    <source>
        <tissue evidence="4">Leaf</tissue>
    </source>
</reference>
<evidence type="ECO:0000313" key="4">
    <source>
        <dbReference type="EMBL" id="KZM94188.1"/>
    </source>
</evidence>
<dbReference type="STRING" id="79200.A0A164Y9S0"/>
<gene>
    <name evidence="4" type="ORF">DCAR_017433</name>
</gene>
<dbReference type="EMBL" id="LNRQ01000005">
    <property type="protein sequence ID" value="KZM94188.1"/>
    <property type="molecule type" value="Genomic_DNA"/>
</dbReference>
<dbReference type="Gene3D" id="3.40.50.1110">
    <property type="entry name" value="SGNH hydrolase"/>
    <property type="match status" value="1"/>
</dbReference>